<comment type="caution">
    <text evidence="1">The sequence shown here is derived from an EMBL/GenBank/DDBJ whole genome shotgun (WGS) entry which is preliminary data.</text>
</comment>
<dbReference type="EMBL" id="NIRI02000056">
    <property type="protein sequence ID" value="KAG5445779.1"/>
    <property type="molecule type" value="Genomic_DNA"/>
</dbReference>
<sequence>MWTSVRRGMQRHACQVWWHFRCMGFQNEQRSQSSNSPDPFVCASYFYSRAAMHSTINKRGIRSDSCIQLYTQKHAFVTGSSFYSTAADPSFINESAPPGPFLFLIYFNDLQDFFSSPCLFFSESGCTSCQAVGVRAVPSPESRKVHPRVIRRGRSERLYRARKQGRRNLSERAQRATTKMVGGFKFVDYETRLAVLGVFHLEYRRLRGDLMLTYSLFEKSVANSFFTVDLTNTQRGHDKNLFKLRLFPLIFTTVACKVMERILKRAILDHLTSNNLISQAQHGFLPNRSCVTNMLVFMDSLTQAKDEGLISDAIFFAWPTGFSPLTEQTHGGDMLRRFLSSEGTPSLGKLFSHFVQNTIRHLFTRVLALANILPRAENLKSSATPFFHLCLSGERQLLNDKNKTDPGNLGKSLAPVYQSVNPLGQPGIILALVLPSGGMAVRHRKGATAERRKPVTELSTSFNRINGETVFWLEREFADRKVRGSNPTSASRLPLSRFGQPGSISALVQPSGGMTVRHRRGATGERFLLCQRGNLAVSQPSCFLRLKWVLGTEALVQTIRIEFDNKNAIDIGYQPYLAASPARHTRRHANPILGDEVHRRYRKFSYSLSHPSAEPKADHPTACATLNWARKTMVRYTQYTT</sequence>
<protein>
    <recommendedName>
        <fullName evidence="3">Reverse transcriptase domain-containing protein</fullName>
    </recommendedName>
</protein>
<evidence type="ECO:0000313" key="1">
    <source>
        <dbReference type="EMBL" id="KAG5445779.1"/>
    </source>
</evidence>
<reference evidence="1 2" key="1">
    <citation type="journal article" date="2018" name="Biotechnol. Adv.">
        <title>Improved genomic resources and new bioinformatic workflow for the carcinogenic parasite Clonorchis sinensis: Biotechnological implications.</title>
        <authorList>
            <person name="Wang D."/>
            <person name="Korhonen P.K."/>
            <person name="Gasser R.B."/>
            <person name="Young N.D."/>
        </authorList>
    </citation>
    <scope>NUCLEOTIDE SEQUENCE [LARGE SCALE GENOMIC DNA]</scope>
    <source>
        <strain evidence="1">Cs-k2</strain>
    </source>
</reference>
<dbReference type="OrthoDB" id="9902521at2759"/>
<dbReference type="AlphaFoldDB" id="A0A419Q496"/>
<name>A0A419Q496_CLOSI</name>
<accession>A0A419Q496</accession>
<dbReference type="InParanoid" id="A0A419Q496"/>
<dbReference type="Proteomes" id="UP000286415">
    <property type="component" value="Unassembled WGS sequence"/>
</dbReference>
<gene>
    <name evidence="1" type="ORF">CSKR_114032</name>
</gene>
<organism evidence="1 2">
    <name type="scientific">Clonorchis sinensis</name>
    <name type="common">Chinese liver fluke</name>
    <dbReference type="NCBI Taxonomy" id="79923"/>
    <lineage>
        <taxon>Eukaryota</taxon>
        <taxon>Metazoa</taxon>
        <taxon>Spiralia</taxon>
        <taxon>Lophotrochozoa</taxon>
        <taxon>Platyhelminthes</taxon>
        <taxon>Trematoda</taxon>
        <taxon>Digenea</taxon>
        <taxon>Opisthorchiida</taxon>
        <taxon>Opisthorchiata</taxon>
        <taxon>Opisthorchiidae</taxon>
        <taxon>Clonorchis</taxon>
    </lineage>
</organism>
<evidence type="ECO:0008006" key="3">
    <source>
        <dbReference type="Google" id="ProtNLM"/>
    </source>
</evidence>
<keyword evidence="2" id="KW-1185">Reference proteome</keyword>
<evidence type="ECO:0000313" key="2">
    <source>
        <dbReference type="Proteomes" id="UP000286415"/>
    </source>
</evidence>
<reference evidence="1 2" key="2">
    <citation type="journal article" date="2021" name="Genomics">
        <title>High-quality reference genome for Clonorchis sinensis.</title>
        <authorList>
            <person name="Young N.D."/>
            <person name="Stroehlein A.J."/>
            <person name="Kinkar L."/>
            <person name="Wang T."/>
            <person name="Sohn W.M."/>
            <person name="Chang B.C.H."/>
            <person name="Kaur P."/>
            <person name="Weisz D."/>
            <person name="Dudchenko O."/>
            <person name="Aiden E.L."/>
            <person name="Korhonen P.K."/>
            <person name="Gasser R.B."/>
        </authorList>
    </citation>
    <scope>NUCLEOTIDE SEQUENCE [LARGE SCALE GENOMIC DNA]</scope>
    <source>
        <strain evidence="1">Cs-k2</strain>
    </source>
</reference>
<proteinExistence type="predicted"/>